<protein>
    <submittedName>
        <fullName evidence="1">Uncharacterized protein</fullName>
    </submittedName>
</protein>
<proteinExistence type="predicted"/>
<accession>A0A812KQ56</accession>
<dbReference type="AlphaFoldDB" id="A0A812KQ56"/>
<evidence type="ECO:0000313" key="2">
    <source>
        <dbReference type="Proteomes" id="UP000601435"/>
    </source>
</evidence>
<feature type="non-terminal residue" evidence="1">
    <location>
        <position position="1"/>
    </location>
</feature>
<comment type="caution">
    <text evidence="1">The sequence shown here is derived from an EMBL/GenBank/DDBJ whole genome shotgun (WGS) entry which is preliminary data.</text>
</comment>
<sequence>LFLYHSIESAQLCSHLCDSASCTCLQTWRQDFPMKRPAAAASRKHVRKGTLKKPVAAPVAYDVQIAALTHEGNVWTEEKFHSWIKETIRKKEPSFEVVLSFNNRVEALSTSSVQKEAEIWATLAKYHGNFDRLRAGVLQQAPKCENPAAASGSRAGISLGKMTEWNSADYDHFIETTPRFADNRATDSPHF</sequence>
<dbReference type="OrthoDB" id="428228at2759"/>
<organism evidence="1 2">
    <name type="scientific">Symbiodinium necroappetens</name>
    <dbReference type="NCBI Taxonomy" id="1628268"/>
    <lineage>
        <taxon>Eukaryota</taxon>
        <taxon>Sar</taxon>
        <taxon>Alveolata</taxon>
        <taxon>Dinophyceae</taxon>
        <taxon>Suessiales</taxon>
        <taxon>Symbiodiniaceae</taxon>
        <taxon>Symbiodinium</taxon>
    </lineage>
</organism>
<evidence type="ECO:0000313" key="1">
    <source>
        <dbReference type="EMBL" id="CAE7228020.1"/>
    </source>
</evidence>
<keyword evidence="2" id="KW-1185">Reference proteome</keyword>
<dbReference type="EMBL" id="CAJNJA010007712">
    <property type="protein sequence ID" value="CAE7228020.1"/>
    <property type="molecule type" value="Genomic_DNA"/>
</dbReference>
<dbReference type="Proteomes" id="UP000601435">
    <property type="component" value="Unassembled WGS sequence"/>
</dbReference>
<gene>
    <name evidence="1" type="ORF">SNEC2469_LOCUS3347</name>
</gene>
<feature type="non-terminal residue" evidence="1">
    <location>
        <position position="191"/>
    </location>
</feature>
<name>A0A812KQ56_9DINO</name>
<reference evidence="1" key="1">
    <citation type="submission" date="2021-02" db="EMBL/GenBank/DDBJ databases">
        <authorList>
            <person name="Dougan E. K."/>
            <person name="Rhodes N."/>
            <person name="Thang M."/>
            <person name="Chan C."/>
        </authorList>
    </citation>
    <scope>NUCLEOTIDE SEQUENCE</scope>
</reference>